<evidence type="ECO:0000313" key="2">
    <source>
        <dbReference type="EMBL" id="MDY0410143.1"/>
    </source>
</evidence>
<proteinExistence type="predicted"/>
<evidence type="ECO:0000256" key="1">
    <source>
        <dbReference type="SAM" id="Phobius"/>
    </source>
</evidence>
<comment type="caution">
    <text evidence="2">The sequence shown here is derived from an EMBL/GenBank/DDBJ whole genome shotgun (WGS) entry which is preliminary data.</text>
</comment>
<dbReference type="Proteomes" id="UP001275315">
    <property type="component" value="Unassembled WGS sequence"/>
</dbReference>
<dbReference type="EMBL" id="JAWDIQ010000003">
    <property type="protein sequence ID" value="MDY0410143.1"/>
    <property type="molecule type" value="Genomic_DNA"/>
</dbReference>
<sequence>MGLKGKLGILVLGCAVAVIALLIFTQKEPYSTETVMDSVWDKYDVQSTMIGEESGDGKSISTLWVEVYNEDDIPKVKNYLEKNLSQDDLEYYKIDVSRYEPEEETS</sequence>
<keyword evidence="1" id="KW-0812">Transmembrane</keyword>
<keyword evidence="3" id="KW-1185">Reference proteome</keyword>
<feature type="transmembrane region" description="Helical" evidence="1">
    <location>
        <begin position="7"/>
        <end position="24"/>
    </location>
</feature>
<dbReference type="RefSeq" id="WP_320381004.1">
    <property type="nucleotide sequence ID" value="NZ_JAWDIQ010000003.1"/>
</dbReference>
<evidence type="ECO:0000313" key="3">
    <source>
        <dbReference type="Proteomes" id="UP001275315"/>
    </source>
</evidence>
<reference evidence="2 3" key="1">
    <citation type="submission" date="2023-10" db="EMBL/GenBank/DDBJ databases">
        <title>Virgibacillus soli CC-YMP-6 genome.</title>
        <authorList>
            <person name="Miliotis G."/>
            <person name="Sengupta P."/>
            <person name="Hameed A."/>
            <person name="Chuvochina M."/>
            <person name="Mcdonagh F."/>
            <person name="Simpson A.C."/>
            <person name="Singh N.K."/>
            <person name="Rekha P.D."/>
            <person name="Raman K."/>
            <person name="Hugenholtz P."/>
            <person name="Venkateswaran K."/>
        </authorList>
    </citation>
    <scope>NUCLEOTIDE SEQUENCE [LARGE SCALE GENOMIC DNA]</scope>
    <source>
        <strain evidence="2 3">CC-YMP-6</strain>
    </source>
</reference>
<protein>
    <submittedName>
        <fullName evidence="2">Uncharacterized protein</fullName>
    </submittedName>
</protein>
<name>A0ABU5CUU7_9BACI</name>
<keyword evidence="1" id="KW-1133">Transmembrane helix</keyword>
<dbReference type="Pfam" id="PF26328">
    <property type="entry name" value="YolC_YozM"/>
    <property type="match status" value="1"/>
</dbReference>
<dbReference type="InterPro" id="IPR058995">
    <property type="entry name" value="YolC/YozM-like"/>
</dbReference>
<gene>
    <name evidence="2" type="ORF">RWD45_18300</name>
</gene>
<keyword evidence="1" id="KW-0472">Membrane</keyword>
<organism evidence="2 3">
    <name type="scientific">Paracerasibacillus soli</name>
    <dbReference type="NCBI Taxonomy" id="480284"/>
    <lineage>
        <taxon>Bacteria</taxon>
        <taxon>Bacillati</taxon>
        <taxon>Bacillota</taxon>
        <taxon>Bacilli</taxon>
        <taxon>Bacillales</taxon>
        <taxon>Bacillaceae</taxon>
        <taxon>Paracerasibacillus</taxon>
    </lineage>
</organism>
<accession>A0ABU5CUU7</accession>